<dbReference type="Proteomes" id="UP000886501">
    <property type="component" value="Unassembled WGS sequence"/>
</dbReference>
<sequence length="538" mass="60742">CLKGTRGAVLNEIELWARDFDKPSVYWLNGLAGTGKSTIAQTVAERIFADGQLGASFFCSRDFEDRRDLKFIFPTVAVQLARNYPKFRSIFVPLVQSDPEIAHESLHNQMDKLIVRPLKESGISTVIAIDALDECKDEEPASAILSIPKVKFFVTGRPEPRIREGFRLPLLAEATDVFILHNVEPSLVNNDIRLFFKQSFLELARRQRELDDWPTREQLDLLCERAAGLFVYAAATIQFIDHRNNDPEGQLDRLLRSPGSSAREGKARLKANTTLDSLYISILQEAFGDDDPEDDHKTRSVLGAVILAANPLSPTAIATLLGLGAKDVFLRLSSIHSLLIFQEGVDSPVRPFHKSFPDFIVDPTRCTNERFHISPSSHHRELLTGCLELMNQTLERNMCNLPDAVANREVGDLRERAERHLDPTLRYACKSWHKHLADGHTVCIPAITSILRRFLEKKFLFWLEVLSVLGAAREAVDALDVAAKWLEVCQASPTLDLVDDCFRFVMRFFEIISTSCPHIYHSALPLCPRKSIVRSLYK</sequence>
<dbReference type="EMBL" id="MU118060">
    <property type="protein sequence ID" value="KAF9646351.1"/>
    <property type="molecule type" value="Genomic_DNA"/>
</dbReference>
<comment type="caution">
    <text evidence="1">The sequence shown here is derived from an EMBL/GenBank/DDBJ whole genome shotgun (WGS) entry which is preliminary data.</text>
</comment>
<accession>A0ACB6ZB21</accession>
<feature type="non-terminal residue" evidence="1">
    <location>
        <position position="1"/>
    </location>
</feature>
<reference evidence="1" key="2">
    <citation type="journal article" date="2020" name="Nat. Commun.">
        <title>Large-scale genome sequencing of mycorrhizal fungi provides insights into the early evolution of symbiotic traits.</title>
        <authorList>
            <person name="Miyauchi S."/>
            <person name="Kiss E."/>
            <person name="Kuo A."/>
            <person name="Drula E."/>
            <person name="Kohler A."/>
            <person name="Sanchez-Garcia M."/>
            <person name="Morin E."/>
            <person name="Andreopoulos B."/>
            <person name="Barry K.W."/>
            <person name="Bonito G."/>
            <person name="Buee M."/>
            <person name="Carver A."/>
            <person name="Chen C."/>
            <person name="Cichocki N."/>
            <person name="Clum A."/>
            <person name="Culley D."/>
            <person name="Crous P.W."/>
            <person name="Fauchery L."/>
            <person name="Girlanda M."/>
            <person name="Hayes R.D."/>
            <person name="Keri Z."/>
            <person name="LaButti K."/>
            <person name="Lipzen A."/>
            <person name="Lombard V."/>
            <person name="Magnuson J."/>
            <person name="Maillard F."/>
            <person name="Murat C."/>
            <person name="Nolan M."/>
            <person name="Ohm R.A."/>
            <person name="Pangilinan J."/>
            <person name="Pereira M.F."/>
            <person name="Perotto S."/>
            <person name="Peter M."/>
            <person name="Pfister S."/>
            <person name="Riley R."/>
            <person name="Sitrit Y."/>
            <person name="Stielow J.B."/>
            <person name="Szollosi G."/>
            <person name="Zifcakova L."/>
            <person name="Stursova M."/>
            <person name="Spatafora J.W."/>
            <person name="Tedersoo L."/>
            <person name="Vaario L.M."/>
            <person name="Yamada A."/>
            <person name="Yan M."/>
            <person name="Wang P."/>
            <person name="Xu J."/>
            <person name="Bruns T."/>
            <person name="Baldrian P."/>
            <person name="Vilgalys R."/>
            <person name="Dunand C."/>
            <person name="Henrissat B."/>
            <person name="Grigoriev I.V."/>
            <person name="Hibbett D."/>
            <person name="Nagy L.G."/>
            <person name="Martin F.M."/>
        </authorList>
    </citation>
    <scope>NUCLEOTIDE SEQUENCE</scope>
    <source>
        <strain evidence="1">P2</strain>
    </source>
</reference>
<proteinExistence type="predicted"/>
<evidence type="ECO:0000313" key="2">
    <source>
        <dbReference type="Proteomes" id="UP000886501"/>
    </source>
</evidence>
<name>A0ACB6ZB21_THEGA</name>
<evidence type="ECO:0000313" key="1">
    <source>
        <dbReference type="EMBL" id="KAF9646351.1"/>
    </source>
</evidence>
<feature type="non-terminal residue" evidence="1">
    <location>
        <position position="538"/>
    </location>
</feature>
<organism evidence="1 2">
    <name type="scientific">Thelephora ganbajun</name>
    <name type="common">Ganba fungus</name>
    <dbReference type="NCBI Taxonomy" id="370292"/>
    <lineage>
        <taxon>Eukaryota</taxon>
        <taxon>Fungi</taxon>
        <taxon>Dikarya</taxon>
        <taxon>Basidiomycota</taxon>
        <taxon>Agaricomycotina</taxon>
        <taxon>Agaricomycetes</taxon>
        <taxon>Thelephorales</taxon>
        <taxon>Thelephoraceae</taxon>
        <taxon>Thelephora</taxon>
    </lineage>
</organism>
<protein>
    <submittedName>
        <fullName evidence="1">Uncharacterized protein</fullName>
    </submittedName>
</protein>
<keyword evidence="2" id="KW-1185">Reference proteome</keyword>
<gene>
    <name evidence="1" type="ORF">BDM02DRAFT_3061612</name>
</gene>
<reference evidence="1" key="1">
    <citation type="submission" date="2019-10" db="EMBL/GenBank/DDBJ databases">
        <authorList>
            <consortium name="DOE Joint Genome Institute"/>
            <person name="Kuo A."/>
            <person name="Miyauchi S."/>
            <person name="Kiss E."/>
            <person name="Drula E."/>
            <person name="Kohler A."/>
            <person name="Sanchez-Garcia M."/>
            <person name="Andreopoulos B."/>
            <person name="Barry K.W."/>
            <person name="Bonito G."/>
            <person name="Buee M."/>
            <person name="Carver A."/>
            <person name="Chen C."/>
            <person name="Cichocki N."/>
            <person name="Clum A."/>
            <person name="Culley D."/>
            <person name="Crous P.W."/>
            <person name="Fauchery L."/>
            <person name="Girlanda M."/>
            <person name="Hayes R."/>
            <person name="Keri Z."/>
            <person name="Labutti K."/>
            <person name="Lipzen A."/>
            <person name="Lombard V."/>
            <person name="Magnuson J."/>
            <person name="Maillard F."/>
            <person name="Morin E."/>
            <person name="Murat C."/>
            <person name="Nolan M."/>
            <person name="Ohm R."/>
            <person name="Pangilinan J."/>
            <person name="Pereira M."/>
            <person name="Perotto S."/>
            <person name="Peter M."/>
            <person name="Riley R."/>
            <person name="Sitrit Y."/>
            <person name="Stielow B."/>
            <person name="Szollosi G."/>
            <person name="Zifcakova L."/>
            <person name="Stursova M."/>
            <person name="Spatafora J.W."/>
            <person name="Tedersoo L."/>
            <person name="Vaario L.-M."/>
            <person name="Yamada A."/>
            <person name="Yan M."/>
            <person name="Wang P."/>
            <person name="Xu J."/>
            <person name="Bruns T."/>
            <person name="Baldrian P."/>
            <person name="Vilgalys R."/>
            <person name="Henrissat B."/>
            <person name="Grigoriev I.V."/>
            <person name="Hibbett D."/>
            <person name="Nagy L.G."/>
            <person name="Martin F.M."/>
        </authorList>
    </citation>
    <scope>NUCLEOTIDE SEQUENCE</scope>
    <source>
        <strain evidence="1">P2</strain>
    </source>
</reference>